<dbReference type="Pfam" id="PF13302">
    <property type="entry name" value="Acetyltransf_3"/>
    <property type="match status" value="1"/>
</dbReference>
<organism evidence="2 3">
    <name type="scientific">Asticcacaulis endophyticus</name>
    <dbReference type="NCBI Taxonomy" id="1395890"/>
    <lineage>
        <taxon>Bacteria</taxon>
        <taxon>Pseudomonadati</taxon>
        <taxon>Pseudomonadota</taxon>
        <taxon>Alphaproteobacteria</taxon>
        <taxon>Caulobacterales</taxon>
        <taxon>Caulobacteraceae</taxon>
        <taxon>Asticcacaulis</taxon>
    </lineage>
</organism>
<name>A0A918PVB4_9CAUL</name>
<dbReference type="Proteomes" id="UP000662572">
    <property type="component" value="Unassembled WGS sequence"/>
</dbReference>
<keyword evidence="3" id="KW-1185">Reference proteome</keyword>
<accession>A0A918PVB4</accession>
<proteinExistence type="predicted"/>
<dbReference type="InterPro" id="IPR016181">
    <property type="entry name" value="Acyl_CoA_acyltransferase"/>
</dbReference>
<gene>
    <name evidence="2" type="ORF">GCM10011273_05040</name>
</gene>
<dbReference type="GO" id="GO:0016747">
    <property type="term" value="F:acyltransferase activity, transferring groups other than amino-acyl groups"/>
    <property type="evidence" value="ECO:0007669"/>
    <property type="project" value="InterPro"/>
</dbReference>
<dbReference type="RefSeq" id="WP_189484783.1">
    <property type="nucleotide sequence ID" value="NZ_BMZB01000001.1"/>
</dbReference>
<dbReference type="InterPro" id="IPR051531">
    <property type="entry name" value="N-acetyltransferase"/>
</dbReference>
<dbReference type="SUPFAM" id="SSF55729">
    <property type="entry name" value="Acyl-CoA N-acyltransferases (Nat)"/>
    <property type="match status" value="1"/>
</dbReference>
<dbReference type="InterPro" id="IPR000182">
    <property type="entry name" value="GNAT_dom"/>
</dbReference>
<protein>
    <submittedName>
        <fullName evidence="2">N-acetyltransferase</fullName>
    </submittedName>
</protein>
<dbReference type="PANTHER" id="PTHR43792:SF1">
    <property type="entry name" value="N-ACETYLTRANSFERASE DOMAIN-CONTAINING PROTEIN"/>
    <property type="match status" value="1"/>
</dbReference>
<feature type="domain" description="N-acetyltransferase" evidence="1">
    <location>
        <begin position="18"/>
        <end position="178"/>
    </location>
</feature>
<reference evidence="2" key="2">
    <citation type="submission" date="2020-09" db="EMBL/GenBank/DDBJ databases">
        <authorList>
            <person name="Sun Q."/>
            <person name="Kim S."/>
        </authorList>
    </citation>
    <scope>NUCLEOTIDE SEQUENCE</scope>
    <source>
        <strain evidence="2">KCTC 32296</strain>
    </source>
</reference>
<dbReference type="Gene3D" id="3.40.630.30">
    <property type="match status" value="1"/>
</dbReference>
<sequence length="186" mass="20450">MTLPLTSPLGPTIETERLILRPPVVEDFEAFCAFHADADAMKFIGGAVSPALVWRIMRVLAGAWALDGFHMFSVIEKSSGQWIGRIGPLYPHGWPDREVGWGILSSAQGKGYAKEAATACIDYVFDVLGWDHVVHTIAPENHASANLAKALGSYDHGPGKLPDPYANEPVNIWGQTRDEWKQRKSQ</sequence>
<dbReference type="PROSITE" id="PS51186">
    <property type="entry name" value="GNAT"/>
    <property type="match status" value="1"/>
</dbReference>
<dbReference type="AlphaFoldDB" id="A0A918PVB4"/>
<comment type="caution">
    <text evidence="2">The sequence shown here is derived from an EMBL/GenBank/DDBJ whole genome shotgun (WGS) entry which is preliminary data.</text>
</comment>
<dbReference type="PANTHER" id="PTHR43792">
    <property type="entry name" value="GNAT FAMILY, PUTATIVE (AFU_ORTHOLOGUE AFUA_3G00765)-RELATED-RELATED"/>
    <property type="match status" value="1"/>
</dbReference>
<reference evidence="2" key="1">
    <citation type="journal article" date="2014" name="Int. J. Syst. Evol. Microbiol.">
        <title>Complete genome sequence of Corynebacterium casei LMG S-19264T (=DSM 44701T), isolated from a smear-ripened cheese.</title>
        <authorList>
            <consortium name="US DOE Joint Genome Institute (JGI-PGF)"/>
            <person name="Walter F."/>
            <person name="Albersmeier A."/>
            <person name="Kalinowski J."/>
            <person name="Ruckert C."/>
        </authorList>
    </citation>
    <scope>NUCLEOTIDE SEQUENCE</scope>
    <source>
        <strain evidence="2">KCTC 32296</strain>
    </source>
</reference>
<evidence type="ECO:0000313" key="2">
    <source>
        <dbReference type="EMBL" id="GGZ23108.1"/>
    </source>
</evidence>
<dbReference type="EMBL" id="BMZB01000001">
    <property type="protein sequence ID" value="GGZ23108.1"/>
    <property type="molecule type" value="Genomic_DNA"/>
</dbReference>
<evidence type="ECO:0000313" key="3">
    <source>
        <dbReference type="Proteomes" id="UP000662572"/>
    </source>
</evidence>
<evidence type="ECO:0000259" key="1">
    <source>
        <dbReference type="PROSITE" id="PS51186"/>
    </source>
</evidence>